<dbReference type="InterPro" id="IPR036691">
    <property type="entry name" value="Endo/exonu/phosph_ase_sf"/>
</dbReference>
<keyword evidence="1" id="KW-0472">Membrane</keyword>
<dbReference type="SUPFAM" id="SSF56219">
    <property type="entry name" value="DNase I-like"/>
    <property type="match status" value="1"/>
</dbReference>
<sequence>MLPLRNFKDHLNLRDLKWKGLAHTWSNYQVGVDKIFTKLDIILVNSLWINEFMGSEANFLPFGISDHSPIHITLISELPKGVAPFRFSNIWAEQPSFKEVVEKTWETRIFGPPMYVLTQELKIFKADIRVWKKENFGYSQIEEVREKLKMVPAPSPDTGSAVTLPVSGLVILSAVLVSLFALAKNLYNNIIVDASVESIELPGSCLVKRKRCLADTISASNTTSSTIVPTVDDIQQSNSLYAHNMPNDNQSTEKHHVKRKKQGHMIFPTVIWFVNSTKEARLMRRSILAQRRNRQLNNLSHTTLDNFQHSHRLLDGNMAVINHTTENRRLGQQLIDEQRKNKFIYYVGNTSCCNESVGENIRQPINQSITRCLPTLAIIPVWIGLYRALSNVANEGLLTEGFFWIPSLAGSTTIAAKQSGSGISWLFPFVALCFVHLLIIFHITTGLESNEGDRVIPVFMSYLRTENKDRIDVKEDTLDNQEGPVDENRVFKTKAMFEHSLKHLKSVVDRESFHDPYLGL</sequence>
<protein>
    <recommendedName>
        <fullName evidence="4">Endonuclease/exonuclease/phosphatase domain-containing protein</fullName>
    </recommendedName>
</protein>
<dbReference type="PANTHER" id="PTHR33710">
    <property type="entry name" value="BNAC02G09200D PROTEIN"/>
    <property type="match status" value="1"/>
</dbReference>
<dbReference type="OrthoDB" id="1748011at2759"/>
<evidence type="ECO:0008006" key="4">
    <source>
        <dbReference type="Google" id="ProtNLM"/>
    </source>
</evidence>
<proteinExistence type="predicted"/>
<dbReference type="PANTHER" id="PTHR33710:SF71">
    <property type="entry name" value="ENDONUCLEASE_EXONUCLEASE_PHOSPHATASE DOMAIN-CONTAINING PROTEIN"/>
    <property type="match status" value="1"/>
</dbReference>
<name>A0A7J7M515_9MAGN</name>
<comment type="caution">
    <text evidence="2">The sequence shown here is derived from an EMBL/GenBank/DDBJ whole genome shotgun (WGS) entry which is preliminary data.</text>
</comment>
<organism evidence="2 3">
    <name type="scientific">Kingdonia uniflora</name>
    <dbReference type="NCBI Taxonomy" id="39325"/>
    <lineage>
        <taxon>Eukaryota</taxon>
        <taxon>Viridiplantae</taxon>
        <taxon>Streptophyta</taxon>
        <taxon>Embryophyta</taxon>
        <taxon>Tracheophyta</taxon>
        <taxon>Spermatophyta</taxon>
        <taxon>Magnoliopsida</taxon>
        <taxon>Ranunculales</taxon>
        <taxon>Circaeasteraceae</taxon>
        <taxon>Kingdonia</taxon>
    </lineage>
</organism>
<dbReference type="Proteomes" id="UP000541444">
    <property type="component" value="Unassembled WGS sequence"/>
</dbReference>
<dbReference type="AlphaFoldDB" id="A0A7J7M515"/>
<dbReference type="EMBL" id="JACGCM010001775">
    <property type="protein sequence ID" value="KAF6149956.1"/>
    <property type="molecule type" value="Genomic_DNA"/>
</dbReference>
<reference evidence="2 3" key="1">
    <citation type="journal article" date="2020" name="IScience">
        <title>Genome Sequencing of the Endangered Kingdonia uniflora (Circaeasteraceae, Ranunculales) Reveals Potential Mechanisms of Evolutionary Specialization.</title>
        <authorList>
            <person name="Sun Y."/>
            <person name="Deng T."/>
            <person name="Zhang A."/>
            <person name="Moore M.J."/>
            <person name="Landis J.B."/>
            <person name="Lin N."/>
            <person name="Zhang H."/>
            <person name="Zhang X."/>
            <person name="Huang J."/>
            <person name="Zhang X."/>
            <person name="Sun H."/>
            <person name="Wang H."/>
        </authorList>
    </citation>
    <scope>NUCLEOTIDE SEQUENCE [LARGE SCALE GENOMIC DNA]</scope>
    <source>
        <strain evidence="2">TB1705</strain>
        <tissue evidence="2">Leaf</tissue>
    </source>
</reference>
<feature type="transmembrane region" description="Helical" evidence="1">
    <location>
        <begin position="425"/>
        <end position="444"/>
    </location>
</feature>
<evidence type="ECO:0000313" key="2">
    <source>
        <dbReference type="EMBL" id="KAF6149956.1"/>
    </source>
</evidence>
<evidence type="ECO:0000313" key="3">
    <source>
        <dbReference type="Proteomes" id="UP000541444"/>
    </source>
</evidence>
<evidence type="ECO:0000256" key="1">
    <source>
        <dbReference type="SAM" id="Phobius"/>
    </source>
</evidence>
<gene>
    <name evidence="2" type="ORF">GIB67_008677</name>
</gene>
<keyword evidence="1" id="KW-0812">Transmembrane</keyword>
<keyword evidence="1" id="KW-1133">Transmembrane helix</keyword>
<keyword evidence="3" id="KW-1185">Reference proteome</keyword>
<feature type="transmembrane region" description="Helical" evidence="1">
    <location>
        <begin position="162"/>
        <end position="183"/>
    </location>
</feature>
<accession>A0A7J7M515</accession>